<evidence type="ECO:0000256" key="6">
    <source>
        <dbReference type="ARBA" id="ARBA00023125"/>
    </source>
</evidence>
<evidence type="ECO:0000256" key="10">
    <source>
        <dbReference type="SAM" id="Coils"/>
    </source>
</evidence>
<dbReference type="FunCoup" id="A0A6J0UTA6">
    <property type="interactions" value="282"/>
</dbReference>
<dbReference type="RefSeq" id="XP_020662515.2">
    <property type="nucleotide sequence ID" value="XM_020806856.2"/>
</dbReference>
<keyword evidence="7" id="KW-0539">Nucleus</keyword>
<dbReference type="SMART" id="SM00980">
    <property type="entry name" value="THAP"/>
    <property type="match status" value="1"/>
</dbReference>
<accession>A0A6J0UTA6</accession>
<feature type="region of interest" description="Disordered" evidence="11">
    <location>
        <begin position="87"/>
        <end position="107"/>
    </location>
</feature>
<evidence type="ECO:0000256" key="2">
    <source>
        <dbReference type="ARBA" id="ARBA00022723"/>
    </source>
</evidence>
<organism evidence="13 14">
    <name type="scientific">Pogona vitticeps</name>
    <name type="common">central bearded dragon</name>
    <dbReference type="NCBI Taxonomy" id="103695"/>
    <lineage>
        <taxon>Eukaryota</taxon>
        <taxon>Metazoa</taxon>
        <taxon>Chordata</taxon>
        <taxon>Craniata</taxon>
        <taxon>Vertebrata</taxon>
        <taxon>Euteleostomi</taxon>
        <taxon>Lepidosauria</taxon>
        <taxon>Squamata</taxon>
        <taxon>Bifurcata</taxon>
        <taxon>Unidentata</taxon>
        <taxon>Episquamata</taxon>
        <taxon>Toxicofera</taxon>
        <taxon>Iguania</taxon>
        <taxon>Acrodonta</taxon>
        <taxon>Agamidae</taxon>
        <taxon>Amphibolurinae</taxon>
        <taxon>Pogona</taxon>
    </lineage>
</organism>
<reference evidence="14" key="2">
    <citation type="submission" date="2025-08" db="UniProtKB">
        <authorList>
            <consortium name="RefSeq"/>
        </authorList>
    </citation>
    <scope>IDENTIFICATION</scope>
</reference>
<dbReference type="GO" id="GO:0008270">
    <property type="term" value="F:zinc ion binding"/>
    <property type="evidence" value="ECO:0007669"/>
    <property type="project" value="UniProtKB-KW"/>
</dbReference>
<keyword evidence="6 9" id="KW-0238">DNA-binding</keyword>
<dbReference type="SUPFAM" id="SSF57716">
    <property type="entry name" value="Glucocorticoid receptor-like (DNA-binding domain)"/>
    <property type="match status" value="1"/>
</dbReference>
<evidence type="ECO:0000256" key="1">
    <source>
        <dbReference type="ARBA" id="ARBA00004123"/>
    </source>
</evidence>
<dbReference type="PANTHER" id="PTHR46927">
    <property type="entry name" value="AGAP005574-PA"/>
    <property type="match status" value="1"/>
</dbReference>
<comment type="subcellular location">
    <subcellularLocation>
        <location evidence="1">Nucleus</location>
    </subcellularLocation>
</comment>
<evidence type="ECO:0000259" key="12">
    <source>
        <dbReference type="PROSITE" id="PS50950"/>
    </source>
</evidence>
<evidence type="ECO:0000256" key="8">
    <source>
        <dbReference type="ARBA" id="ARBA00039526"/>
    </source>
</evidence>
<dbReference type="KEGG" id="pvt:110086124"/>
<dbReference type="GO" id="GO:0005634">
    <property type="term" value="C:nucleus"/>
    <property type="evidence" value="ECO:0007669"/>
    <property type="project" value="UniProtKB-SubCell"/>
</dbReference>
<sequence length="428" mass="48574">MPRYCAATCCRNRAGQSARDQRKLSFYPFPLHDKERLEKWLRNMKRDTWTPSKHQVLCSDHFTPDSLDVRWGIRYLKTTAVPTIFSSSDNQEKGVSQKKMHEKRKQDVKESNMYLVTAPLKPCSPKRNPIIEESLYKKALCVTSNKYPETEELLQDTVKAKGDIAYPDNLIGRHMEQTGSVLIAAGLPNPAAVDSSSPENNFSNSVENFFSNATRVLQSSVHDLPSCLKRASDSNLEATDLEHLDSPLEFSSTTTPMNDIAPDQLDCDLESYSVQVQQMDENSMLLHTVSQALEQFSGNKESVITIIVPSDSSRTPFLLEGSFIPAEQELVNTEAENVECITNCSSSEVLQTEHSYCRQDTNREQLWQKIAKLHSKIEVLEVQERKTLSRLKSLELLIAKLKQENLLSEEKLKIVENCFTTFEVTMIE</sequence>
<evidence type="ECO:0000313" key="14">
    <source>
        <dbReference type="RefSeq" id="XP_020662515.2"/>
    </source>
</evidence>
<dbReference type="CTD" id="168451"/>
<evidence type="ECO:0000256" key="5">
    <source>
        <dbReference type="ARBA" id="ARBA00023054"/>
    </source>
</evidence>
<dbReference type="OrthoDB" id="5982876at2759"/>
<evidence type="ECO:0000256" key="4">
    <source>
        <dbReference type="ARBA" id="ARBA00022833"/>
    </source>
</evidence>
<dbReference type="InterPro" id="IPR052224">
    <property type="entry name" value="THAP_domain_protein"/>
</dbReference>
<keyword evidence="13" id="KW-1185">Reference proteome</keyword>
<dbReference type="Pfam" id="PF05485">
    <property type="entry name" value="THAP"/>
    <property type="match status" value="1"/>
</dbReference>
<evidence type="ECO:0000313" key="13">
    <source>
        <dbReference type="Proteomes" id="UP001652642"/>
    </source>
</evidence>
<dbReference type="PROSITE" id="PS50950">
    <property type="entry name" value="ZF_THAP"/>
    <property type="match status" value="1"/>
</dbReference>
<dbReference type="InParanoid" id="A0A6J0UTA6"/>
<evidence type="ECO:0000256" key="3">
    <source>
        <dbReference type="ARBA" id="ARBA00022771"/>
    </source>
</evidence>
<dbReference type="GeneID" id="110086124"/>
<dbReference type="InterPro" id="IPR006612">
    <property type="entry name" value="THAP_Znf"/>
</dbReference>
<keyword evidence="2" id="KW-0479">Metal-binding</keyword>
<dbReference type="Proteomes" id="UP001652642">
    <property type="component" value="Chromosome 1"/>
</dbReference>
<dbReference type="SMART" id="SM00692">
    <property type="entry name" value="DM3"/>
    <property type="match status" value="1"/>
</dbReference>
<name>A0A6J0UTA6_9SAUR</name>
<evidence type="ECO:0000256" key="7">
    <source>
        <dbReference type="ARBA" id="ARBA00023242"/>
    </source>
</evidence>
<feature type="domain" description="THAP-type" evidence="12">
    <location>
        <begin position="1"/>
        <end position="85"/>
    </location>
</feature>
<reference evidence="13" key="1">
    <citation type="submission" date="2025-05" db="UniProtKB">
        <authorList>
            <consortium name="RefSeq"/>
        </authorList>
    </citation>
    <scope>NUCLEOTIDE SEQUENCE [LARGE SCALE GENOMIC DNA]</scope>
</reference>
<keyword evidence="5 10" id="KW-0175">Coiled coil</keyword>
<gene>
    <name evidence="14" type="primary">THAP5</name>
</gene>
<protein>
    <recommendedName>
        <fullName evidence="8">THAP domain-containing protein 5</fullName>
    </recommendedName>
</protein>
<proteinExistence type="predicted"/>
<keyword evidence="4" id="KW-0862">Zinc</keyword>
<evidence type="ECO:0000256" key="9">
    <source>
        <dbReference type="PROSITE-ProRule" id="PRU00309"/>
    </source>
</evidence>
<keyword evidence="3 9" id="KW-0863">Zinc-finger</keyword>
<dbReference type="PANTHER" id="PTHR46927:SF1">
    <property type="entry name" value="THAP DOMAIN-CONTAINING PROTEIN 5"/>
    <property type="match status" value="1"/>
</dbReference>
<feature type="coiled-coil region" evidence="10">
    <location>
        <begin position="384"/>
        <end position="411"/>
    </location>
</feature>
<dbReference type="AlphaFoldDB" id="A0A6J0UTA6"/>
<dbReference type="GO" id="GO:0003677">
    <property type="term" value="F:DNA binding"/>
    <property type="evidence" value="ECO:0007669"/>
    <property type="project" value="UniProtKB-UniRule"/>
</dbReference>
<evidence type="ECO:0000256" key="11">
    <source>
        <dbReference type="SAM" id="MobiDB-lite"/>
    </source>
</evidence>